<organism evidence="2 3">
    <name type="scientific">Chryseobacterium formosus</name>
    <dbReference type="NCBI Taxonomy" id="1537363"/>
    <lineage>
        <taxon>Bacteria</taxon>
        <taxon>Pseudomonadati</taxon>
        <taxon>Bacteroidota</taxon>
        <taxon>Flavobacteriia</taxon>
        <taxon>Flavobacteriales</taxon>
        <taxon>Weeksellaceae</taxon>
        <taxon>Chryseobacterium group</taxon>
        <taxon>Chryseobacterium</taxon>
    </lineage>
</organism>
<protein>
    <submittedName>
        <fullName evidence="2">RHS repeat-associated core domain-containing protein</fullName>
    </submittedName>
</protein>
<dbReference type="InterPro" id="IPR022385">
    <property type="entry name" value="Rhs_assc_core"/>
</dbReference>
<dbReference type="EMBL" id="JAOVZW010000014">
    <property type="protein sequence ID" value="MCX8524708.1"/>
    <property type="molecule type" value="Genomic_DNA"/>
</dbReference>
<dbReference type="NCBIfam" id="TIGR03696">
    <property type="entry name" value="Rhs_assc_core"/>
    <property type="match status" value="1"/>
</dbReference>
<dbReference type="InterPro" id="IPR050708">
    <property type="entry name" value="T6SS_VgrG/RHS"/>
</dbReference>
<comment type="caution">
    <text evidence="2">The sequence shown here is derived from an EMBL/GenBank/DDBJ whole genome shotgun (WGS) entry which is preliminary data.</text>
</comment>
<dbReference type="RefSeq" id="WP_267266000.1">
    <property type="nucleotide sequence ID" value="NZ_JAOVZW010000014.1"/>
</dbReference>
<evidence type="ECO:0000256" key="1">
    <source>
        <dbReference type="SAM" id="MobiDB-lite"/>
    </source>
</evidence>
<evidence type="ECO:0000313" key="3">
    <source>
        <dbReference type="Proteomes" id="UP001073122"/>
    </source>
</evidence>
<dbReference type="PANTHER" id="PTHR32305:SF15">
    <property type="entry name" value="PROTEIN RHSA-RELATED"/>
    <property type="match status" value="1"/>
</dbReference>
<evidence type="ECO:0000313" key="2">
    <source>
        <dbReference type="EMBL" id="MCX8524708.1"/>
    </source>
</evidence>
<feature type="region of interest" description="Disordered" evidence="1">
    <location>
        <begin position="566"/>
        <end position="588"/>
    </location>
</feature>
<sequence length="639" mass="72333">QNKYNELSQLESKKVGGVSASSPLQQMDYKYNIRGWMTQINDPVTLGGDFFGYKVKYENPVYTGIATGRYNGNIAEIDWNTSVVNNLKRYTYSYDGLNRLKDAVYTDPEQTNPYSNNYNEHLTYDLNGNIKTLKRFGLLGLGAPTALMVDDLDYQYTGNRLNQIIENALNDTGYEGGNNTIPYDSNGNMVSMWDKGIQGITYNHLNLPNTMSIYQSNNLVTGVYNLDYLYRADGTKLRKKYATVPGRGGSSTVKITDYLDGFHYNQTQLAAPCPFCRTEVAYERDAYVAKDPIILEPVDPLNPKPPLGPAFLLDFVITAEGFYSYAENRYIYQYRDHLGNTRISFAKKTDGSVEITDTNDYYPFGLNHIGTEYKGYLGSYYNYKYNGKEIQETGMYDYGARFYMPDIGRWGVVDPLAEKMTRHSPYNYAFNNPIRFIDPDGRMAIENDDEFRVSPNGDIKQIEKKGEDVIVLVDRKGNETGERVNIGNDAKLEKSGRTQTLIIRDHDKAKEAFKSVAKHSYNEFAKINLTDTDVGDASILISKRERGEVPASDFAKSLEDNKVGTVTDIDHSHTSGYSPPSGYSRETGNINKVLEGDARGAVNYPTNSKGQEINRHVYDPRSNKAYKYNKTNYEEVSNY</sequence>
<keyword evidence="3" id="KW-1185">Reference proteome</keyword>
<name>A0ABT3XRF1_9FLAO</name>
<dbReference type="Gene3D" id="2.180.10.10">
    <property type="entry name" value="RHS repeat-associated core"/>
    <property type="match status" value="1"/>
</dbReference>
<dbReference type="Proteomes" id="UP001073122">
    <property type="component" value="Unassembled WGS sequence"/>
</dbReference>
<reference evidence="2" key="1">
    <citation type="submission" date="2022-10" db="EMBL/GenBank/DDBJ databases">
        <title>Chryseobacterium sp. nov., a novel bacterial species.</title>
        <authorList>
            <person name="Cao Y."/>
        </authorList>
    </citation>
    <scope>NUCLEOTIDE SEQUENCE</scope>
    <source>
        <strain evidence="2">CCTCC AB2015118</strain>
    </source>
</reference>
<proteinExistence type="predicted"/>
<accession>A0ABT3XRF1</accession>
<feature type="non-terminal residue" evidence="2">
    <location>
        <position position="1"/>
    </location>
</feature>
<dbReference type="PANTHER" id="PTHR32305">
    <property type="match status" value="1"/>
</dbReference>
<gene>
    <name evidence="2" type="ORF">OF897_12370</name>
</gene>